<dbReference type="Proteomes" id="UP000661858">
    <property type="component" value="Unassembled WGS sequence"/>
</dbReference>
<dbReference type="RefSeq" id="WP_201838888.1">
    <property type="nucleotide sequence ID" value="NZ_JAERRK010000012.1"/>
</dbReference>
<name>A0A937JRT1_9ACTN</name>
<accession>A0A937JRT1</accession>
<keyword evidence="2" id="KW-1185">Reference proteome</keyword>
<proteinExistence type="predicted"/>
<sequence>MAPAYAASDVVRLDAPAVTPVDQNGRSVLQLPYGGGYIEGEQLAVTHEPVPGEAGVGLVAVLGGVDVNAEFVACVRQLISPGSATWVRCRRTVV</sequence>
<dbReference type="AlphaFoldDB" id="A0A937JRT1"/>
<gene>
    <name evidence="1" type="ORF">JK359_23260</name>
</gene>
<comment type="caution">
    <text evidence="1">The sequence shown here is derived from an EMBL/GenBank/DDBJ whole genome shotgun (WGS) entry which is preliminary data.</text>
</comment>
<evidence type="ECO:0000313" key="2">
    <source>
        <dbReference type="Proteomes" id="UP000661858"/>
    </source>
</evidence>
<reference evidence="1" key="1">
    <citation type="submission" date="2021-01" db="EMBL/GenBank/DDBJ databases">
        <title>WGS of actinomycetes isolated from Thailand.</title>
        <authorList>
            <person name="Thawai C."/>
        </authorList>
    </citation>
    <scope>NUCLEOTIDE SEQUENCE</scope>
    <source>
        <strain evidence="1">RCU-197</strain>
    </source>
</reference>
<protein>
    <submittedName>
        <fullName evidence="1">Uncharacterized protein</fullName>
    </submittedName>
</protein>
<organism evidence="1 2">
    <name type="scientific">Streptomyces actinomycinicus</name>
    <dbReference type="NCBI Taxonomy" id="1695166"/>
    <lineage>
        <taxon>Bacteria</taxon>
        <taxon>Bacillati</taxon>
        <taxon>Actinomycetota</taxon>
        <taxon>Actinomycetes</taxon>
        <taxon>Kitasatosporales</taxon>
        <taxon>Streptomycetaceae</taxon>
        <taxon>Streptomyces</taxon>
    </lineage>
</organism>
<dbReference type="EMBL" id="JAERRK010000012">
    <property type="protein sequence ID" value="MBL1084853.1"/>
    <property type="molecule type" value="Genomic_DNA"/>
</dbReference>
<evidence type="ECO:0000313" key="1">
    <source>
        <dbReference type="EMBL" id="MBL1084853.1"/>
    </source>
</evidence>